<dbReference type="InterPro" id="IPR030394">
    <property type="entry name" value="G_HFLX_dom"/>
</dbReference>
<dbReference type="Pfam" id="PF13167">
    <property type="entry name" value="GTP-bdg_N"/>
    <property type="match status" value="1"/>
</dbReference>
<organism evidence="8 9">
    <name type="scientific">Kroppenstedtia guangzhouensis</name>
    <dbReference type="NCBI Taxonomy" id="1274356"/>
    <lineage>
        <taxon>Bacteria</taxon>
        <taxon>Bacillati</taxon>
        <taxon>Bacillota</taxon>
        <taxon>Bacilli</taxon>
        <taxon>Bacillales</taxon>
        <taxon>Thermoactinomycetaceae</taxon>
        <taxon>Kroppenstedtia</taxon>
    </lineage>
</organism>
<comment type="caution">
    <text evidence="8">The sequence shown here is derived from an EMBL/GenBank/DDBJ whole genome shotgun (WGS) entry which is preliminary data.</text>
</comment>
<dbReference type="PRINTS" id="PR00326">
    <property type="entry name" value="GTP1OBG"/>
</dbReference>
<keyword evidence="3" id="KW-0460">Magnesium</keyword>
<evidence type="ECO:0000256" key="4">
    <source>
        <dbReference type="ARBA" id="ARBA00023134"/>
    </source>
</evidence>
<dbReference type="PANTHER" id="PTHR10229:SF0">
    <property type="entry name" value="GTP-BINDING PROTEIN 6-RELATED"/>
    <property type="match status" value="1"/>
</dbReference>
<evidence type="ECO:0000256" key="2">
    <source>
        <dbReference type="ARBA" id="ARBA00022741"/>
    </source>
</evidence>
<dbReference type="Pfam" id="PF01926">
    <property type="entry name" value="MMR_HSR1"/>
    <property type="match status" value="1"/>
</dbReference>
<dbReference type="Proteomes" id="UP000617979">
    <property type="component" value="Unassembled WGS sequence"/>
</dbReference>
<evidence type="ECO:0000313" key="9">
    <source>
        <dbReference type="Proteomes" id="UP000617979"/>
    </source>
</evidence>
<protein>
    <recommendedName>
        <fullName evidence="5">GTPase HflX</fullName>
    </recommendedName>
    <alternativeName>
        <fullName evidence="5">GTP-binding protein HflX</fullName>
    </alternativeName>
</protein>
<reference evidence="9" key="1">
    <citation type="journal article" date="2019" name="Int. J. Syst. Evol. Microbiol.">
        <title>The Global Catalogue of Microorganisms (GCM) 10K type strain sequencing project: providing services to taxonomists for standard genome sequencing and annotation.</title>
        <authorList>
            <consortium name="The Broad Institute Genomics Platform"/>
            <consortium name="The Broad Institute Genome Sequencing Center for Infectious Disease"/>
            <person name="Wu L."/>
            <person name="Ma J."/>
        </authorList>
    </citation>
    <scope>NUCLEOTIDE SEQUENCE [LARGE SCALE GENOMIC DNA]</scope>
    <source>
        <strain evidence="9">CGMCC 1.12404</strain>
    </source>
</reference>
<keyword evidence="5" id="KW-0963">Cytoplasm</keyword>
<comment type="subunit">
    <text evidence="5">Monomer. Associates with the 50S ribosomal subunit.</text>
</comment>
<keyword evidence="1" id="KW-0479">Metal-binding</keyword>
<evidence type="ECO:0000256" key="6">
    <source>
        <dbReference type="SAM" id="Coils"/>
    </source>
</evidence>
<dbReference type="SUPFAM" id="SSF52540">
    <property type="entry name" value="P-loop containing nucleoside triphosphate hydrolases"/>
    <property type="match status" value="1"/>
</dbReference>
<dbReference type="InterPro" id="IPR025121">
    <property type="entry name" value="GTPase_HflX_N"/>
</dbReference>
<dbReference type="Gene3D" id="3.40.50.11060">
    <property type="entry name" value="GTPase HflX, N-terminal domain"/>
    <property type="match status" value="1"/>
</dbReference>
<dbReference type="NCBIfam" id="TIGR03156">
    <property type="entry name" value="GTP_HflX"/>
    <property type="match status" value="1"/>
</dbReference>
<sequence>MLVGCGSGRETAAIHSSLTELERLAHTAGATVVDTVIQHRDAPDPGWMIGRGKVEELAQTVEEERIDLILFDRELSPVQLVNLERRIPCKVLDRTQLILDIFAMRARTKEGSLQVELAQLEYSLPRLAGRGREMSRLGGGIGTRGPGEKKLETDRRHIRRRIRDLKRELEGVRKHRRLHQHRRRKMDMIQVALVGYTNAGKSTLLNRLTGAGVKEEDRLFATLDPTSRFLDLPSGEKVLLTDTVGFIRNLPHHLVAAFRSTLEQVREADLLLHVVDGSHPEAMEQMKAVDQVLDDLGAGEVPVLTVFNKADREAGAILSAEGETIRISAYDADDRERLKEKIDQVLNAVQIHGSAEIPVSRGEMISNLYRAAEIVHTEVTDLTLKMEFRLPLRRYERMSPEMKSLIRKDI</sequence>
<dbReference type="InterPro" id="IPR042108">
    <property type="entry name" value="GTPase_HflX_N_sf"/>
</dbReference>
<proteinExistence type="inferred from homology"/>
<dbReference type="InterPro" id="IPR006073">
    <property type="entry name" value="GTP-bd"/>
</dbReference>
<keyword evidence="2 5" id="KW-0547">Nucleotide-binding</keyword>
<dbReference type="CDD" id="cd01878">
    <property type="entry name" value="HflX"/>
    <property type="match status" value="1"/>
</dbReference>
<dbReference type="PIRSF" id="PIRSF006809">
    <property type="entry name" value="GTP-binding_hflX_prd"/>
    <property type="match status" value="1"/>
</dbReference>
<dbReference type="EMBL" id="BMEX01000001">
    <property type="protein sequence ID" value="GGA34850.1"/>
    <property type="molecule type" value="Genomic_DNA"/>
</dbReference>
<keyword evidence="6" id="KW-0175">Coiled coil</keyword>
<dbReference type="InterPro" id="IPR027417">
    <property type="entry name" value="P-loop_NTPase"/>
</dbReference>
<evidence type="ECO:0000259" key="7">
    <source>
        <dbReference type="PROSITE" id="PS51705"/>
    </source>
</evidence>
<dbReference type="RefSeq" id="WP_229735841.1">
    <property type="nucleotide sequence ID" value="NZ_BMEX01000001.1"/>
</dbReference>
<dbReference type="PROSITE" id="PS51705">
    <property type="entry name" value="G_HFLX"/>
    <property type="match status" value="1"/>
</dbReference>
<dbReference type="Gene3D" id="3.40.50.300">
    <property type="entry name" value="P-loop containing nucleotide triphosphate hydrolases"/>
    <property type="match status" value="1"/>
</dbReference>
<feature type="coiled-coil region" evidence="6">
    <location>
        <begin position="148"/>
        <end position="175"/>
    </location>
</feature>
<name>A0ABQ1G1L7_9BACL</name>
<evidence type="ECO:0000313" key="8">
    <source>
        <dbReference type="EMBL" id="GGA34850.1"/>
    </source>
</evidence>
<gene>
    <name evidence="5 8" type="primary">hflX</name>
    <name evidence="8" type="ORF">GCM10007416_04710</name>
</gene>
<dbReference type="Gene3D" id="6.10.250.2860">
    <property type="match status" value="1"/>
</dbReference>
<comment type="similarity">
    <text evidence="5">Belongs to the TRAFAC class OBG-HflX-like GTPase superfamily. HflX GTPase family.</text>
</comment>
<dbReference type="InterPro" id="IPR016496">
    <property type="entry name" value="GTPase_HflX"/>
</dbReference>
<comment type="function">
    <text evidence="5">GTPase that associates with the 50S ribosomal subunit and may have a role during protein synthesis or ribosome biogenesis.</text>
</comment>
<feature type="domain" description="Hflx-type G" evidence="7">
    <location>
        <begin position="189"/>
        <end position="350"/>
    </location>
</feature>
<accession>A0ABQ1G1L7</accession>
<dbReference type="Pfam" id="PF16360">
    <property type="entry name" value="GTP-bdg_M"/>
    <property type="match status" value="1"/>
</dbReference>
<dbReference type="PANTHER" id="PTHR10229">
    <property type="entry name" value="GTP-BINDING PROTEIN HFLX"/>
    <property type="match status" value="1"/>
</dbReference>
<evidence type="ECO:0000256" key="5">
    <source>
        <dbReference type="HAMAP-Rule" id="MF_00900"/>
    </source>
</evidence>
<dbReference type="HAMAP" id="MF_00900">
    <property type="entry name" value="GTPase_HflX"/>
    <property type="match status" value="1"/>
</dbReference>
<evidence type="ECO:0000256" key="1">
    <source>
        <dbReference type="ARBA" id="ARBA00022723"/>
    </source>
</evidence>
<dbReference type="InterPro" id="IPR032305">
    <property type="entry name" value="GTP-bd_M"/>
</dbReference>
<keyword evidence="9" id="KW-1185">Reference proteome</keyword>
<keyword evidence="4 5" id="KW-0342">GTP-binding</keyword>
<comment type="subcellular location">
    <subcellularLocation>
        <location evidence="5">Cytoplasm</location>
    </subcellularLocation>
    <text evidence="5">May associate with membranes.</text>
</comment>
<evidence type="ECO:0000256" key="3">
    <source>
        <dbReference type="ARBA" id="ARBA00022842"/>
    </source>
</evidence>